<evidence type="ECO:0000256" key="7">
    <source>
        <dbReference type="ARBA" id="ARBA00022989"/>
    </source>
</evidence>
<dbReference type="GO" id="GO:0045296">
    <property type="term" value="F:cadherin binding"/>
    <property type="evidence" value="ECO:0007669"/>
    <property type="project" value="TreeGrafter"/>
</dbReference>
<evidence type="ECO:0000256" key="11">
    <source>
        <dbReference type="RuleBase" id="RU004357"/>
    </source>
</evidence>
<dbReference type="PRINTS" id="PR00205">
    <property type="entry name" value="CADHERIN"/>
</dbReference>
<dbReference type="GO" id="GO:0000902">
    <property type="term" value="P:cell morphogenesis"/>
    <property type="evidence" value="ECO:0007669"/>
    <property type="project" value="TreeGrafter"/>
</dbReference>
<dbReference type="GO" id="GO:0005912">
    <property type="term" value="C:adherens junction"/>
    <property type="evidence" value="ECO:0007669"/>
    <property type="project" value="TreeGrafter"/>
</dbReference>
<keyword evidence="8 12" id="KW-0472">Membrane</keyword>
<keyword evidence="6 10" id="KW-0130">Cell adhesion</keyword>
<dbReference type="PROSITE" id="PS50268">
    <property type="entry name" value="CADHERIN_2"/>
    <property type="match status" value="5"/>
</dbReference>
<protein>
    <submittedName>
        <fullName evidence="14">CAD10 protein</fullName>
    </submittedName>
</protein>
<dbReference type="InterPro" id="IPR000233">
    <property type="entry name" value="Cadherin_Y-type_LIR"/>
</dbReference>
<dbReference type="CDD" id="cd11304">
    <property type="entry name" value="Cadherin_repeat"/>
    <property type="match status" value="4"/>
</dbReference>
<feature type="domain" description="Cadherin" evidence="13">
    <location>
        <begin position="298"/>
        <end position="402"/>
    </location>
</feature>
<feature type="non-terminal residue" evidence="14">
    <location>
        <position position="1"/>
    </location>
</feature>
<dbReference type="GO" id="GO:0034332">
    <property type="term" value="P:adherens junction organization"/>
    <property type="evidence" value="ECO:0007669"/>
    <property type="project" value="TreeGrafter"/>
</dbReference>
<feature type="domain" description="Cadherin" evidence="13">
    <location>
        <begin position="248"/>
        <end position="297"/>
    </location>
</feature>
<dbReference type="GO" id="GO:0007156">
    <property type="term" value="P:homophilic cell adhesion via plasma membrane adhesion molecules"/>
    <property type="evidence" value="ECO:0007669"/>
    <property type="project" value="InterPro"/>
</dbReference>
<dbReference type="GO" id="GO:0016477">
    <property type="term" value="P:cell migration"/>
    <property type="evidence" value="ECO:0007669"/>
    <property type="project" value="TreeGrafter"/>
</dbReference>
<dbReference type="GO" id="GO:0044331">
    <property type="term" value="P:cell-cell adhesion mediated by cadherin"/>
    <property type="evidence" value="ECO:0007669"/>
    <property type="project" value="TreeGrafter"/>
</dbReference>
<evidence type="ECO:0000313" key="14">
    <source>
        <dbReference type="EMBL" id="NWR94188.1"/>
    </source>
</evidence>
<dbReference type="InterPro" id="IPR002126">
    <property type="entry name" value="Cadherin-like_dom"/>
</dbReference>
<dbReference type="SUPFAM" id="SSF49313">
    <property type="entry name" value="Cadherin-like"/>
    <property type="match status" value="5"/>
</dbReference>
<dbReference type="GO" id="GO:0007043">
    <property type="term" value="P:cell-cell junction assembly"/>
    <property type="evidence" value="ECO:0007669"/>
    <property type="project" value="TreeGrafter"/>
</dbReference>
<evidence type="ECO:0000256" key="9">
    <source>
        <dbReference type="PROSITE-ProRule" id="PRU00043"/>
    </source>
</evidence>
<keyword evidence="4" id="KW-0677">Repeat</keyword>
<dbReference type="Proteomes" id="UP000529852">
    <property type="component" value="Unassembled WGS sequence"/>
</dbReference>
<gene>
    <name evidence="14" type="primary">Cdh10</name>
    <name evidence="14" type="ORF">FURFIG_R00998</name>
</gene>
<feature type="domain" description="Cadherin" evidence="13">
    <location>
        <begin position="85"/>
        <end position="193"/>
    </location>
</feature>
<proteinExistence type="predicted"/>
<dbReference type="AlphaFoldDB" id="A0A7K5BGF8"/>
<evidence type="ECO:0000313" key="15">
    <source>
        <dbReference type="Proteomes" id="UP000529852"/>
    </source>
</evidence>
<dbReference type="Pfam" id="PF01049">
    <property type="entry name" value="CADH_Y-type_LIR"/>
    <property type="match status" value="1"/>
</dbReference>
<comment type="subcellular location">
    <subcellularLocation>
        <location evidence="1 10">Cell membrane</location>
        <topology evidence="1 10">Single-pass type I membrane protein</topology>
    </subcellularLocation>
</comment>
<dbReference type="GO" id="GO:0016342">
    <property type="term" value="C:catenin complex"/>
    <property type="evidence" value="ECO:0007669"/>
    <property type="project" value="TreeGrafter"/>
</dbReference>
<keyword evidence="3 10" id="KW-0812">Transmembrane</keyword>
<dbReference type="GO" id="GO:0008013">
    <property type="term" value="F:beta-catenin binding"/>
    <property type="evidence" value="ECO:0007669"/>
    <property type="project" value="TreeGrafter"/>
</dbReference>
<sequence>QLHSDQDKGDGSLKYILSGDGAGTLFIIDEKTGDIHATRRIDREEKAFYTLRAQAINRRTLRPVEPESEFVIKIHDINDNEPTFPEEIYTATVPEMSVVGTSVVQVTATDADDPSYGNSARIIYSILQGQPYFSVEPETGIIRTALPNMNRENREQYQVVIQAKDMGGQMGGLSGTTTVNITLTDVNDNPPRFPQSKLHLTVVLWDQRSQPLHTAFTLSLEHRILKYMERYLFQFITTCLNDDSFIPPLDYETRRLYTLKVEAENTHVDPRFYYLGPFKDTAIVKISVEDVDEPPIFSRSSYLFEVHEDIELGTIIGTVMARDPDSASSPIRFSLDRHTDLDRIFNIHSGNGSIYTSKPLDREISQWHNLSIIASEINNPKDTTRVPVYVRILDVNDNAPQFAVFYDTFVCENARAGQLIQTISAVDKDDPLGGQKFFFSLAAVNPNFTVQDNEDNTARILTRRNGFSRHEISTYLLPVVISDNDYPIQSSTGTLTIRVCACDSRGNMQSCSAEALLLPAGLSTGALVAILLCIIILLVIVVLFAALKRQRKKEPLILSKEDIRDNIVSYNDEGGGEEDTQAFDIGTLRNPAAIEDKKLRRDIIPETLFVPRRTPSAPDNTDVRDFINQRLKEHDTDPSAPPYDSLATYAYEGNDSIAESLSSLESGTTEGDQNYDYLREWGPRFNKLAEMYGGGESDKDTS</sequence>
<evidence type="ECO:0000256" key="8">
    <source>
        <dbReference type="ARBA" id="ARBA00023136"/>
    </source>
</evidence>
<keyword evidence="2" id="KW-0165">Cleavage on pair of basic residues</keyword>
<accession>A0A7K5BGF8</accession>
<feature type="domain" description="Cadherin" evidence="13">
    <location>
        <begin position="402"/>
        <end position="516"/>
    </location>
</feature>
<evidence type="ECO:0000256" key="6">
    <source>
        <dbReference type="ARBA" id="ARBA00022889"/>
    </source>
</evidence>
<comment type="function">
    <text evidence="11">Cadherins are calcium-dependent cell adhesion proteins.</text>
</comment>
<keyword evidence="15" id="KW-1185">Reference proteome</keyword>
<dbReference type="Pfam" id="PF00028">
    <property type="entry name" value="Cadherin"/>
    <property type="match status" value="4"/>
</dbReference>
<dbReference type="EMBL" id="VYZD01001457">
    <property type="protein sequence ID" value="NWR94188.1"/>
    <property type="molecule type" value="Genomic_DNA"/>
</dbReference>
<evidence type="ECO:0000256" key="3">
    <source>
        <dbReference type="ARBA" id="ARBA00022692"/>
    </source>
</evidence>
<dbReference type="FunFam" id="2.60.40.60:FF:000014">
    <property type="entry name" value="Cadherin 8"/>
    <property type="match status" value="1"/>
</dbReference>
<dbReference type="GO" id="GO:0099560">
    <property type="term" value="P:synaptic membrane adhesion"/>
    <property type="evidence" value="ECO:0007669"/>
    <property type="project" value="TreeGrafter"/>
</dbReference>
<dbReference type="FunFam" id="2.60.40.60:FF:000017">
    <property type="entry name" value="Cadherin 24"/>
    <property type="match status" value="1"/>
</dbReference>
<comment type="caution">
    <text evidence="14">The sequence shown here is derived from an EMBL/GenBank/DDBJ whole genome shotgun (WGS) entry which is preliminary data.</text>
</comment>
<dbReference type="PROSITE" id="PS00232">
    <property type="entry name" value="CADHERIN_1"/>
    <property type="match status" value="2"/>
</dbReference>
<dbReference type="PANTHER" id="PTHR24027:SF290">
    <property type="entry name" value="CADHERIN-10"/>
    <property type="match status" value="1"/>
</dbReference>
<dbReference type="Gene3D" id="4.10.900.10">
    <property type="entry name" value="TCF3-CBD (Catenin binding domain)"/>
    <property type="match status" value="1"/>
</dbReference>
<evidence type="ECO:0000256" key="12">
    <source>
        <dbReference type="SAM" id="Phobius"/>
    </source>
</evidence>
<evidence type="ECO:0000259" key="13">
    <source>
        <dbReference type="PROSITE" id="PS50268"/>
    </source>
</evidence>
<reference evidence="14 15" key="1">
    <citation type="submission" date="2019-09" db="EMBL/GenBank/DDBJ databases">
        <title>Bird 10,000 Genomes (B10K) Project - Family phase.</title>
        <authorList>
            <person name="Zhang G."/>
        </authorList>
    </citation>
    <scope>NUCLEOTIDE SEQUENCE [LARGE SCALE GENOMIC DNA]</scope>
    <source>
        <strain evidence="14">B10K-DU-003-06</strain>
    </source>
</reference>
<dbReference type="SMART" id="SM00112">
    <property type="entry name" value="CA"/>
    <property type="match status" value="5"/>
</dbReference>
<evidence type="ECO:0000256" key="5">
    <source>
        <dbReference type="ARBA" id="ARBA00022837"/>
    </source>
</evidence>
<dbReference type="InterPro" id="IPR039808">
    <property type="entry name" value="Cadherin"/>
</dbReference>
<dbReference type="FunFam" id="2.60.40.60:FF:000008">
    <property type="entry name" value="Cadherin 24"/>
    <property type="match status" value="1"/>
</dbReference>
<dbReference type="InterPro" id="IPR015919">
    <property type="entry name" value="Cadherin-like_sf"/>
</dbReference>
<organism evidence="14 15">
    <name type="scientific">Furnarius figulus</name>
    <dbReference type="NCBI Taxonomy" id="463165"/>
    <lineage>
        <taxon>Eukaryota</taxon>
        <taxon>Metazoa</taxon>
        <taxon>Chordata</taxon>
        <taxon>Craniata</taxon>
        <taxon>Vertebrata</taxon>
        <taxon>Euteleostomi</taxon>
        <taxon>Archelosauria</taxon>
        <taxon>Archosauria</taxon>
        <taxon>Dinosauria</taxon>
        <taxon>Saurischia</taxon>
        <taxon>Theropoda</taxon>
        <taxon>Coelurosauria</taxon>
        <taxon>Aves</taxon>
        <taxon>Neognathae</taxon>
        <taxon>Neoaves</taxon>
        <taxon>Telluraves</taxon>
        <taxon>Australaves</taxon>
        <taxon>Passeriformes</taxon>
        <taxon>Furnariidae</taxon>
        <taxon>Furnarius</taxon>
    </lineage>
</organism>
<evidence type="ECO:0000256" key="2">
    <source>
        <dbReference type="ARBA" id="ARBA00022685"/>
    </source>
</evidence>
<evidence type="ECO:0000256" key="10">
    <source>
        <dbReference type="RuleBase" id="RU003318"/>
    </source>
</evidence>
<dbReference type="InterPro" id="IPR020894">
    <property type="entry name" value="Cadherin_CS"/>
</dbReference>
<dbReference type="PANTHER" id="PTHR24027">
    <property type="entry name" value="CADHERIN-23"/>
    <property type="match status" value="1"/>
</dbReference>
<dbReference type="FunFam" id="2.60.40.60:FF:000435">
    <property type="entry name" value="Cadherin 9"/>
    <property type="match status" value="1"/>
</dbReference>
<dbReference type="GO" id="GO:0005509">
    <property type="term" value="F:calcium ion binding"/>
    <property type="evidence" value="ECO:0007669"/>
    <property type="project" value="UniProtKB-UniRule"/>
</dbReference>
<feature type="transmembrane region" description="Helical" evidence="12">
    <location>
        <begin position="516"/>
        <end position="547"/>
    </location>
</feature>
<dbReference type="Gene3D" id="2.60.40.60">
    <property type="entry name" value="Cadherins"/>
    <property type="match status" value="5"/>
</dbReference>
<keyword evidence="5 9" id="KW-0106">Calcium</keyword>
<name>A0A7K5BGF8_9FURN</name>
<dbReference type="GO" id="GO:0016339">
    <property type="term" value="P:calcium-dependent cell-cell adhesion via plasma membrane cell adhesion molecules"/>
    <property type="evidence" value="ECO:0007669"/>
    <property type="project" value="TreeGrafter"/>
</dbReference>
<keyword evidence="7 12" id="KW-1133">Transmembrane helix</keyword>
<feature type="non-terminal residue" evidence="14">
    <location>
        <position position="702"/>
    </location>
</feature>
<dbReference type="InterPro" id="IPR027397">
    <property type="entry name" value="Catenin-bd_sf"/>
</dbReference>
<dbReference type="FunFam" id="4.10.900.10:FF:000006">
    <property type="entry name" value="Cadherin-9 preproprotein"/>
    <property type="match status" value="1"/>
</dbReference>
<feature type="domain" description="Cadherin" evidence="13">
    <location>
        <begin position="4"/>
        <end position="84"/>
    </location>
</feature>
<evidence type="ECO:0000256" key="4">
    <source>
        <dbReference type="ARBA" id="ARBA00022737"/>
    </source>
</evidence>
<evidence type="ECO:0000256" key="1">
    <source>
        <dbReference type="ARBA" id="ARBA00004251"/>
    </source>
</evidence>